<organism evidence="4">
    <name type="scientific">Castellaniella ginsengisoli</name>
    <dbReference type="NCBI Taxonomy" id="546114"/>
    <lineage>
        <taxon>Bacteria</taxon>
        <taxon>Pseudomonadati</taxon>
        <taxon>Pseudomonadota</taxon>
        <taxon>Betaproteobacteria</taxon>
        <taxon>Burkholderiales</taxon>
        <taxon>Alcaligenaceae</taxon>
        <taxon>Castellaniella</taxon>
    </lineage>
</organism>
<dbReference type="AlphaFoldDB" id="A0AB39CKV5"/>
<dbReference type="RefSeq" id="WP_368643719.1">
    <property type="nucleotide sequence ID" value="NZ_CP158252.1"/>
</dbReference>
<name>A0AB39CKV5_9BURK</name>
<dbReference type="Gene3D" id="2.40.420.20">
    <property type="match status" value="1"/>
</dbReference>
<protein>
    <submittedName>
        <fullName evidence="4">Efflux RND transporter periplasmic adaptor subunit</fullName>
    </submittedName>
</protein>
<dbReference type="NCBIfam" id="TIGR01730">
    <property type="entry name" value="RND_mfp"/>
    <property type="match status" value="1"/>
</dbReference>
<dbReference type="PROSITE" id="PS51257">
    <property type="entry name" value="PROKAR_LIPOPROTEIN"/>
    <property type="match status" value="1"/>
</dbReference>
<dbReference type="GO" id="GO:0015562">
    <property type="term" value="F:efflux transmembrane transporter activity"/>
    <property type="evidence" value="ECO:0007669"/>
    <property type="project" value="TreeGrafter"/>
</dbReference>
<dbReference type="EMBL" id="CP158252">
    <property type="protein sequence ID" value="XDJ42573.1"/>
    <property type="molecule type" value="Genomic_DNA"/>
</dbReference>
<dbReference type="InterPro" id="IPR058792">
    <property type="entry name" value="Beta-barrel_RND_2"/>
</dbReference>
<evidence type="ECO:0000256" key="1">
    <source>
        <dbReference type="ARBA" id="ARBA00009477"/>
    </source>
</evidence>
<dbReference type="GO" id="GO:1990281">
    <property type="term" value="C:efflux pump complex"/>
    <property type="evidence" value="ECO:0007669"/>
    <property type="project" value="TreeGrafter"/>
</dbReference>
<dbReference type="SUPFAM" id="SSF111369">
    <property type="entry name" value="HlyD-like secretion proteins"/>
    <property type="match status" value="1"/>
</dbReference>
<evidence type="ECO:0000313" key="4">
    <source>
        <dbReference type="EMBL" id="XDJ42573.1"/>
    </source>
</evidence>
<dbReference type="PANTHER" id="PTHR30469:SF15">
    <property type="entry name" value="HLYD FAMILY OF SECRETION PROTEINS"/>
    <property type="match status" value="1"/>
</dbReference>
<evidence type="ECO:0000259" key="3">
    <source>
        <dbReference type="Pfam" id="PF25954"/>
    </source>
</evidence>
<sequence length="377" mass="39813">MKDTLVRPSYRSVRQAALMAACVALAACGAREPAEPPPRPAPTVEIQPDAHAVAWTAPGVIAAPESTPLSFRQAGLVLRRHAGLGEAVRAGQVLAELDPAPWRQNLASAQARYEAARVARDVAERQWRRDRAQGSEGLIAQAQAEQTRGQWAQARAEFEQASQALAHARDQMAYTRLTAGHDGVIVAEQAATGQNVAAGQPVYTLAWGDGLEVVVDLPERRVAGIELGQAAEVEPVSRPGVRLTARVREVARAADPASLGFRVKLRLDAPDPALRLGMTATVRFRAPAAAEARYTLPATALFHQGDRPAVWVLDAQGALALRTVEVAAYGTETVTLSAGVAPGQIVLAQGAHTVSEGQRVEAVPYQPRAAAPGGDGQ</sequence>
<dbReference type="Pfam" id="PF25954">
    <property type="entry name" value="Beta-barrel_RND_2"/>
    <property type="match status" value="1"/>
</dbReference>
<accession>A0AB39CKV5</accession>
<reference evidence="4" key="1">
    <citation type="submission" date="2024-05" db="EMBL/GenBank/DDBJ databases">
        <authorList>
            <person name="Luo Y.-C."/>
            <person name="Nicholds J."/>
            <person name="Mortimer T."/>
            <person name="Maboni G."/>
        </authorList>
    </citation>
    <scope>NUCLEOTIDE SEQUENCE</scope>
    <source>
        <strain evidence="4">153920</strain>
    </source>
</reference>
<dbReference type="PANTHER" id="PTHR30469">
    <property type="entry name" value="MULTIDRUG RESISTANCE PROTEIN MDTA"/>
    <property type="match status" value="1"/>
</dbReference>
<feature type="signal peptide" evidence="2">
    <location>
        <begin position="1"/>
        <end position="26"/>
    </location>
</feature>
<gene>
    <name evidence="4" type="ORF">ABRY99_03070</name>
</gene>
<dbReference type="Gene3D" id="2.40.50.100">
    <property type="match status" value="1"/>
</dbReference>
<keyword evidence="2" id="KW-0732">Signal</keyword>
<comment type="similarity">
    <text evidence="1">Belongs to the membrane fusion protein (MFP) (TC 8.A.1) family.</text>
</comment>
<feature type="chain" id="PRO_5044332570" evidence="2">
    <location>
        <begin position="27"/>
        <end position="377"/>
    </location>
</feature>
<evidence type="ECO:0000256" key="2">
    <source>
        <dbReference type="SAM" id="SignalP"/>
    </source>
</evidence>
<dbReference type="Gene3D" id="2.40.30.170">
    <property type="match status" value="1"/>
</dbReference>
<dbReference type="Gene3D" id="1.10.287.470">
    <property type="entry name" value="Helix hairpin bin"/>
    <property type="match status" value="1"/>
</dbReference>
<feature type="domain" description="CusB-like beta-barrel" evidence="3">
    <location>
        <begin position="213"/>
        <end position="287"/>
    </location>
</feature>
<dbReference type="InterPro" id="IPR006143">
    <property type="entry name" value="RND_pump_MFP"/>
</dbReference>
<proteinExistence type="inferred from homology"/>